<dbReference type="SUPFAM" id="SSF53474">
    <property type="entry name" value="alpha/beta-Hydrolases"/>
    <property type="match status" value="1"/>
</dbReference>
<proteinExistence type="predicted"/>
<protein>
    <recommendedName>
        <fullName evidence="4">Alpha/beta hydrolase</fullName>
    </recommendedName>
</protein>
<dbReference type="RefSeq" id="WP_213257943.1">
    <property type="nucleotide sequence ID" value="NZ_JAGYWA010000004.1"/>
</dbReference>
<accession>A0ABV9PES6</accession>
<evidence type="ECO:0000313" key="2">
    <source>
        <dbReference type="EMBL" id="MFC4747947.1"/>
    </source>
</evidence>
<feature type="signal peptide" evidence="1">
    <location>
        <begin position="1"/>
        <end position="19"/>
    </location>
</feature>
<keyword evidence="3" id="KW-1185">Reference proteome</keyword>
<evidence type="ECO:0000313" key="3">
    <source>
        <dbReference type="Proteomes" id="UP001595935"/>
    </source>
</evidence>
<reference evidence="3" key="1">
    <citation type="journal article" date="2019" name="Int. J. Syst. Evol. Microbiol.">
        <title>The Global Catalogue of Microorganisms (GCM) 10K type strain sequencing project: providing services to taxonomists for standard genome sequencing and annotation.</title>
        <authorList>
            <consortium name="The Broad Institute Genomics Platform"/>
            <consortium name="The Broad Institute Genome Sequencing Center for Infectious Disease"/>
            <person name="Wu L."/>
            <person name="Ma J."/>
        </authorList>
    </citation>
    <scope>NUCLEOTIDE SEQUENCE [LARGE SCALE GENOMIC DNA]</scope>
    <source>
        <strain evidence="3">WYCCWR 13023</strain>
    </source>
</reference>
<keyword evidence="1" id="KW-0732">Signal</keyword>
<dbReference type="EMBL" id="JBHSGV010000004">
    <property type="protein sequence ID" value="MFC4747947.1"/>
    <property type="molecule type" value="Genomic_DNA"/>
</dbReference>
<dbReference type="Gene3D" id="3.40.50.1820">
    <property type="entry name" value="alpha/beta hydrolase"/>
    <property type="match status" value="1"/>
</dbReference>
<comment type="caution">
    <text evidence="2">The sequence shown here is derived from an EMBL/GenBank/DDBJ whole genome shotgun (WGS) entry which is preliminary data.</text>
</comment>
<dbReference type="Proteomes" id="UP001595935">
    <property type="component" value="Unassembled WGS sequence"/>
</dbReference>
<dbReference type="InterPro" id="IPR029058">
    <property type="entry name" value="AB_hydrolase_fold"/>
</dbReference>
<feature type="chain" id="PRO_5047107063" description="Alpha/beta hydrolase" evidence="1">
    <location>
        <begin position="20"/>
        <end position="340"/>
    </location>
</feature>
<evidence type="ECO:0008006" key="4">
    <source>
        <dbReference type="Google" id="ProtNLM"/>
    </source>
</evidence>
<sequence>MNTLLRLIPVLFLFQYSFAQNGELINKQAIHFSLKEDKDAIDFIVIDTVLTTKKPVFLFCQGSLPMPLFVKPEKESMWMIAGGIRNFDIAKIKEHYHLVIISMPKTPVIAEEKNLNKSYSYIPNPDKPEDFDREFELSDYLENYQKRGNAVLKFLQKQKWVDSSKLVVAGHSQGSKVASALAVSNKKITQLGLFGANPFGRIDQLIRDDRKAAEAHAITWKEADESMEKNYQMLRDSYNEDKLNTKPYLLAWKSFSKPQINDWLKIEIPTYLAYATNDIASDLCDLVPLFYIQHSKTNLTYKRYLDLEHNFFEVKENGRADHEKPHWKEVMNDFIDWTLK</sequence>
<name>A0ABV9PES6_9FLAO</name>
<evidence type="ECO:0000256" key="1">
    <source>
        <dbReference type="SAM" id="SignalP"/>
    </source>
</evidence>
<organism evidence="2 3">
    <name type="scientific">Flavobacterium branchiicola</name>
    <dbReference type="NCBI Taxonomy" id="1114875"/>
    <lineage>
        <taxon>Bacteria</taxon>
        <taxon>Pseudomonadati</taxon>
        <taxon>Bacteroidota</taxon>
        <taxon>Flavobacteriia</taxon>
        <taxon>Flavobacteriales</taxon>
        <taxon>Flavobacteriaceae</taxon>
        <taxon>Flavobacterium</taxon>
    </lineage>
</organism>
<gene>
    <name evidence="2" type="ORF">ACFO5S_10850</name>
</gene>